<feature type="region of interest" description="Disordered" evidence="1">
    <location>
        <begin position="259"/>
        <end position="290"/>
    </location>
</feature>
<dbReference type="OrthoDB" id="546444at2759"/>
<protein>
    <recommendedName>
        <fullName evidence="5">MARVEL domain-containing protein</fullName>
    </recommendedName>
</protein>
<feature type="transmembrane region" description="Helical" evidence="2">
    <location>
        <begin position="48"/>
        <end position="68"/>
    </location>
</feature>
<evidence type="ECO:0008006" key="5">
    <source>
        <dbReference type="Google" id="ProtNLM"/>
    </source>
</evidence>
<keyword evidence="4" id="KW-1185">Reference proteome</keyword>
<gene>
    <name evidence="3" type="ORF">Rsub_09198</name>
</gene>
<keyword evidence="2" id="KW-0472">Membrane</keyword>
<dbReference type="Proteomes" id="UP000247498">
    <property type="component" value="Unassembled WGS sequence"/>
</dbReference>
<feature type="compositionally biased region" description="Low complexity" evidence="1">
    <location>
        <begin position="259"/>
        <end position="268"/>
    </location>
</feature>
<feature type="transmembrane region" description="Helical" evidence="2">
    <location>
        <begin position="139"/>
        <end position="157"/>
    </location>
</feature>
<dbReference type="AlphaFoldDB" id="A0A2V0PA10"/>
<name>A0A2V0PA10_9CHLO</name>
<organism evidence="3 4">
    <name type="scientific">Raphidocelis subcapitata</name>
    <dbReference type="NCBI Taxonomy" id="307507"/>
    <lineage>
        <taxon>Eukaryota</taxon>
        <taxon>Viridiplantae</taxon>
        <taxon>Chlorophyta</taxon>
        <taxon>core chlorophytes</taxon>
        <taxon>Chlorophyceae</taxon>
        <taxon>CS clade</taxon>
        <taxon>Sphaeropleales</taxon>
        <taxon>Selenastraceae</taxon>
        <taxon>Raphidocelis</taxon>
    </lineage>
</organism>
<keyword evidence="2" id="KW-1133">Transmembrane helix</keyword>
<dbReference type="EMBL" id="BDRX01000079">
    <property type="protein sequence ID" value="GBF96399.1"/>
    <property type="molecule type" value="Genomic_DNA"/>
</dbReference>
<evidence type="ECO:0000313" key="3">
    <source>
        <dbReference type="EMBL" id="GBF96399.1"/>
    </source>
</evidence>
<dbReference type="InParanoid" id="A0A2V0PA10"/>
<evidence type="ECO:0000256" key="2">
    <source>
        <dbReference type="SAM" id="Phobius"/>
    </source>
</evidence>
<sequence length="290" mass="29810">MSSNPPTMPVQGQTLPVTMPPPPAIGTPVSWRPILPPEITRKIRKWQLINFALTLLQLICSIAVISIISNQLQVVRAVPLGATSAKWSYSCLLATSEHPQTCQYAYSIASVSIFAGFVVSLFQCLTLDCCGMGRVVESTFDLFAAMWWIAGASTITARAEEASFAQIPGEGWRQAVVAISWLASAAFLALFVTNIVLVSKIGKAFKEVQAQQAAMMAGGGGGAGGGGAVQLAMPTGYPPASGPGGAPVGYPAAPAPALAAAPAGGSAYPPVPGPSGEVPVPPPIAKGKKK</sequence>
<feature type="compositionally biased region" description="Pro residues" evidence="1">
    <location>
        <begin position="269"/>
        <end position="284"/>
    </location>
</feature>
<reference evidence="3 4" key="1">
    <citation type="journal article" date="2018" name="Sci. Rep.">
        <title>Raphidocelis subcapitata (=Pseudokirchneriella subcapitata) provides an insight into genome evolution and environmental adaptations in the Sphaeropleales.</title>
        <authorList>
            <person name="Suzuki S."/>
            <person name="Yamaguchi H."/>
            <person name="Nakajima N."/>
            <person name="Kawachi M."/>
        </authorList>
    </citation>
    <scope>NUCLEOTIDE SEQUENCE [LARGE SCALE GENOMIC DNA]</scope>
    <source>
        <strain evidence="3 4">NIES-35</strain>
    </source>
</reference>
<evidence type="ECO:0000313" key="4">
    <source>
        <dbReference type="Proteomes" id="UP000247498"/>
    </source>
</evidence>
<keyword evidence="2" id="KW-0812">Transmembrane</keyword>
<accession>A0A2V0PA10</accession>
<feature type="transmembrane region" description="Helical" evidence="2">
    <location>
        <begin position="177"/>
        <end position="197"/>
    </location>
</feature>
<comment type="caution">
    <text evidence="3">The sequence shown here is derived from an EMBL/GenBank/DDBJ whole genome shotgun (WGS) entry which is preliminary data.</text>
</comment>
<feature type="transmembrane region" description="Helical" evidence="2">
    <location>
        <begin position="104"/>
        <end position="127"/>
    </location>
</feature>
<proteinExistence type="predicted"/>
<evidence type="ECO:0000256" key="1">
    <source>
        <dbReference type="SAM" id="MobiDB-lite"/>
    </source>
</evidence>